<comment type="similarity">
    <text evidence="2">Belongs to the glycosyl hydrolase 29 family.</text>
</comment>
<dbReference type="GO" id="GO:0006004">
    <property type="term" value="P:fucose metabolic process"/>
    <property type="evidence" value="ECO:0007669"/>
    <property type="project" value="InterPro"/>
</dbReference>
<dbReference type="SMART" id="SM00812">
    <property type="entry name" value="Alpha_L_fucos"/>
    <property type="match status" value="1"/>
</dbReference>
<evidence type="ECO:0000256" key="2">
    <source>
        <dbReference type="ARBA" id="ARBA00007951"/>
    </source>
</evidence>
<reference evidence="9" key="1">
    <citation type="journal article" date="2017" name="Genome Biol.">
        <title>Comparative genomics reveals high biological diversity and specific adaptations in the industrially and medically important fungal genus Aspergillus.</title>
        <authorList>
            <person name="de Vries R.P."/>
            <person name="Riley R."/>
            <person name="Wiebenga A."/>
            <person name="Aguilar-Osorio G."/>
            <person name="Amillis S."/>
            <person name="Uchima C.A."/>
            <person name="Anderluh G."/>
            <person name="Asadollahi M."/>
            <person name="Askin M."/>
            <person name="Barry K."/>
            <person name="Battaglia E."/>
            <person name="Bayram O."/>
            <person name="Benocci T."/>
            <person name="Braus-Stromeyer S.A."/>
            <person name="Caldana C."/>
            <person name="Canovas D."/>
            <person name="Cerqueira G.C."/>
            <person name="Chen F."/>
            <person name="Chen W."/>
            <person name="Choi C."/>
            <person name="Clum A."/>
            <person name="Dos Santos R.A."/>
            <person name="Damasio A.R."/>
            <person name="Diallinas G."/>
            <person name="Emri T."/>
            <person name="Fekete E."/>
            <person name="Flipphi M."/>
            <person name="Freyberg S."/>
            <person name="Gallo A."/>
            <person name="Gournas C."/>
            <person name="Habgood R."/>
            <person name="Hainaut M."/>
            <person name="Harispe M.L."/>
            <person name="Henrissat B."/>
            <person name="Hilden K.S."/>
            <person name="Hope R."/>
            <person name="Hossain A."/>
            <person name="Karabika E."/>
            <person name="Karaffa L."/>
            <person name="Karanyi Z."/>
            <person name="Krasevec N."/>
            <person name="Kuo A."/>
            <person name="Kusch H."/>
            <person name="LaButti K."/>
            <person name="Lagendijk E.L."/>
            <person name="Lapidus A."/>
            <person name="Levasseur A."/>
            <person name="Lindquist E."/>
            <person name="Lipzen A."/>
            <person name="Logrieco A.F."/>
            <person name="MacCabe A."/>
            <person name="Maekelae M.R."/>
            <person name="Malavazi I."/>
            <person name="Melin P."/>
            <person name="Meyer V."/>
            <person name="Mielnichuk N."/>
            <person name="Miskei M."/>
            <person name="Molnar A.P."/>
            <person name="Mule G."/>
            <person name="Ngan C.Y."/>
            <person name="Orejas M."/>
            <person name="Orosz E."/>
            <person name="Ouedraogo J.P."/>
            <person name="Overkamp K.M."/>
            <person name="Park H.-S."/>
            <person name="Perrone G."/>
            <person name="Piumi F."/>
            <person name="Punt P.J."/>
            <person name="Ram A.F."/>
            <person name="Ramon A."/>
            <person name="Rauscher S."/>
            <person name="Record E."/>
            <person name="Riano-Pachon D.M."/>
            <person name="Robert V."/>
            <person name="Roehrig J."/>
            <person name="Ruller R."/>
            <person name="Salamov A."/>
            <person name="Salih N.S."/>
            <person name="Samson R.A."/>
            <person name="Sandor E."/>
            <person name="Sanguinetti M."/>
            <person name="Schuetze T."/>
            <person name="Sepcic K."/>
            <person name="Shelest E."/>
            <person name="Sherlock G."/>
            <person name="Sophianopoulou V."/>
            <person name="Squina F.M."/>
            <person name="Sun H."/>
            <person name="Susca A."/>
            <person name="Todd R.B."/>
            <person name="Tsang A."/>
            <person name="Unkles S.E."/>
            <person name="van de Wiele N."/>
            <person name="van Rossen-Uffink D."/>
            <person name="Oliveira J.V."/>
            <person name="Vesth T.C."/>
            <person name="Visser J."/>
            <person name="Yu J.-H."/>
            <person name="Zhou M."/>
            <person name="Andersen M.R."/>
            <person name="Archer D.B."/>
            <person name="Baker S.E."/>
            <person name="Benoit I."/>
            <person name="Brakhage A.A."/>
            <person name="Braus G.H."/>
            <person name="Fischer R."/>
            <person name="Frisvad J.C."/>
            <person name="Goldman G.H."/>
            <person name="Houbraken J."/>
            <person name="Oakley B."/>
            <person name="Pocsi I."/>
            <person name="Scazzocchio C."/>
            <person name="Seiboth B."/>
            <person name="vanKuyk P.A."/>
            <person name="Wortman J."/>
            <person name="Dyer P.S."/>
            <person name="Grigoriev I.V."/>
        </authorList>
    </citation>
    <scope>NUCLEOTIDE SEQUENCE [LARGE SCALE GENOMIC DNA]</scope>
    <source>
        <strain evidence="9">DTO 134E9</strain>
    </source>
</reference>
<keyword evidence="5" id="KW-0378">Hydrolase</keyword>
<keyword evidence="6" id="KW-0326">Glycosidase</keyword>
<protein>
    <recommendedName>
        <fullName evidence="3">alpha-L-fucosidase</fullName>
        <ecNumber evidence="3">3.2.1.51</ecNumber>
    </recommendedName>
</protein>
<keyword evidence="4" id="KW-0732">Signal</keyword>
<proteinExistence type="inferred from homology"/>
<keyword evidence="9" id="KW-1185">Reference proteome</keyword>
<evidence type="ECO:0000256" key="4">
    <source>
        <dbReference type="ARBA" id="ARBA00022729"/>
    </source>
</evidence>
<dbReference type="InterPro" id="IPR057739">
    <property type="entry name" value="Glyco_hydro_29_N"/>
</dbReference>
<gene>
    <name evidence="8" type="ORF">ASPWEDRAFT_109536</name>
</gene>
<evidence type="ECO:0000313" key="9">
    <source>
        <dbReference type="Proteomes" id="UP000184383"/>
    </source>
</evidence>
<dbReference type="GO" id="GO:0004560">
    <property type="term" value="F:alpha-L-fucosidase activity"/>
    <property type="evidence" value="ECO:0007669"/>
    <property type="project" value="UniProtKB-EC"/>
</dbReference>
<feature type="domain" description="Glycoside hydrolase family 29 N-terminal" evidence="7">
    <location>
        <begin position="174"/>
        <end position="527"/>
    </location>
</feature>
<evidence type="ECO:0000256" key="5">
    <source>
        <dbReference type="ARBA" id="ARBA00022801"/>
    </source>
</evidence>
<dbReference type="AlphaFoldDB" id="A0A1L9RII5"/>
<dbReference type="STRING" id="1073089.A0A1L9RII5"/>
<dbReference type="EMBL" id="KV878212">
    <property type="protein sequence ID" value="OJJ34742.1"/>
    <property type="molecule type" value="Genomic_DNA"/>
</dbReference>
<dbReference type="VEuPathDB" id="FungiDB:ASPWEDRAFT_109536"/>
<evidence type="ECO:0000256" key="1">
    <source>
        <dbReference type="ARBA" id="ARBA00004071"/>
    </source>
</evidence>
<dbReference type="InterPro" id="IPR017853">
    <property type="entry name" value="GH"/>
</dbReference>
<evidence type="ECO:0000256" key="3">
    <source>
        <dbReference type="ARBA" id="ARBA00012662"/>
    </source>
</evidence>
<dbReference type="OrthoDB" id="6039950at2759"/>
<organism evidence="8 9">
    <name type="scientific">Aspergillus wentii DTO 134E9</name>
    <dbReference type="NCBI Taxonomy" id="1073089"/>
    <lineage>
        <taxon>Eukaryota</taxon>
        <taxon>Fungi</taxon>
        <taxon>Dikarya</taxon>
        <taxon>Ascomycota</taxon>
        <taxon>Pezizomycotina</taxon>
        <taxon>Eurotiomycetes</taxon>
        <taxon>Eurotiomycetidae</taxon>
        <taxon>Eurotiales</taxon>
        <taxon>Aspergillaceae</taxon>
        <taxon>Aspergillus</taxon>
        <taxon>Aspergillus subgen. Cremei</taxon>
    </lineage>
</organism>
<dbReference type="InterPro" id="IPR000933">
    <property type="entry name" value="Glyco_hydro_29"/>
</dbReference>
<dbReference type="PRINTS" id="PR00741">
    <property type="entry name" value="GLHYDRLASE29"/>
</dbReference>
<dbReference type="Pfam" id="PF01120">
    <property type="entry name" value="Alpha_L_fucos"/>
    <property type="match status" value="1"/>
</dbReference>
<dbReference type="Proteomes" id="UP000184383">
    <property type="component" value="Unassembled WGS sequence"/>
</dbReference>
<sequence length="625" mass="69287">MDYNRTNIFQTVNWLDSSKELVSLTLPNVTGGSATSPGGASIDTKLHIFALSVLPVLEASAHKPQLEIQYARSAQKWVEGSNKTQIIEVAVNNAGSAFVLRNNTVHLRVESPGLETVSEATLKRLGPGDQALVEIGVRNKHGIDAGSTGPATIVISGKGVVSSNYTFNATYGIQPYKATYESVYAHESPNWYNNAKYGIFIHWGVYAVPGWGNSGPNEAYAEWYWWYLNEGANTSIGAYEYHLNNYGPNVVYDDFIQNFTADAWDPKEWVDLFADAGANYFVQVSKHHDGYALFDLPANITGRTSVAMTPHRNLLQELFDAAKKYQPHLHRAVYYSLPEWFHPDYKKYGFGTWPGGNATNPFTNETLEYHGYVSLTDFITDKMIPEMNTLADMGTEIMWCDIGGPNRTAEFASSWYNRAAAENRQVVMNARCGLPGDFDTPEYASYDAVQVRKWESSLGMDPYSYGYNRATPLASYMNASDIVTSLIDIVSKNGNFLLDIGPMANGTILDIEARHLRDAGAWIKGHAEAIFNTTYWFVTPEEGDSVRFTASQDAFYVHLIARPNATVVLNSPVPWAEGDQVTVVGGKMQGAVVPSQRLDNGSMMLNVSEDVASSDQYAWVFKISY</sequence>
<dbReference type="EC" id="3.2.1.51" evidence="3"/>
<evidence type="ECO:0000256" key="6">
    <source>
        <dbReference type="ARBA" id="ARBA00023295"/>
    </source>
</evidence>
<accession>A0A1L9RII5</accession>
<dbReference type="PANTHER" id="PTHR10030">
    <property type="entry name" value="ALPHA-L-FUCOSIDASE"/>
    <property type="match status" value="1"/>
</dbReference>
<dbReference type="GeneID" id="63743938"/>
<dbReference type="RefSeq" id="XP_040688418.1">
    <property type="nucleotide sequence ID" value="XM_040828090.1"/>
</dbReference>
<comment type="function">
    <text evidence="1">Alpha-L-fucosidase is responsible for hydrolyzing the alpha-1,6-linked fucose joined to the reducing-end N-acetylglucosamine of the carbohydrate moieties of glycoproteins.</text>
</comment>
<dbReference type="PANTHER" id="PTHR10030:SF37">
    <property type="entry name" value="ALPHA-L-FUCOSIDASE-RELATED"/>
    <property type="match status" value="1"/>
</dbReference>
<evidence type="ECO:0000313" key="8">
    <source>
        <dbReference type="EMBL" id="OJJ34742.1"/>
    </source>
</evidence>
<evidence type="ECO:0000259" key="7">
    <source>
        <dbReference type="Pfam" id="PF01120"/>
    </source>
</evidence>
<dbReference type="InterPro" id="IPR016286">
    <property type="entry name" value="FUC_metazoa-typ"/>
</dbReference>
<dbReference type="GO" id="GO:0016139">
    <property type="term" value="P:glycoside catabolic process"/>
    <property type="evidence" value="ECO:0007669"/>
    <property type="project" value="TreeGrafter"/>
</dbReference>
<dbReference type="Gene3D" id="3.20.20.80">
    <property type="entry name" value="Glycosidases"/>
    <property type="match status" value="1"/>
</dbReference>
<dbReference type="SUPFAM" id="SSF51445">
    <property type="entry name" value="(Trans)glycosidases"/>
    <property type="match status" value="1"/>
</dbReference>
<name>A0A1L9RII5_ASPWE</name>